<reference evidence="8" key="1">
    <citation type="submission" date="2006-01" db="EMBL/GenBank/DDBJ databases">
        <title>Genome of the cyst-dividing bacterium Ramlibacter tataouinensis.</title>
        <authorList>
            <person name="Barakat M."/>
            <person name="Ortet P."/>
            <person name="De Luca G."/>
            <person name="Jourlin-Castelli C."/>
            <person name="Ansaldi M."/>
            <person name="Py B."/>
            <person name="Fichant G."/>
            <person name="Coutinho P."/>
            <person name="Voulhoux R."/>
            <person name="Bastien O."/>
            <person name="Roy S."/>
            <person name="Marechal E."/>
            <person name="Henrissat B."/>
            <person name="Quentin Y."/>
            <person name="Noirot P."/>
            <person name="Filloux A."/>
            <person name="Mejean V."/>
            <person name="DuBow M."/>
            <person name="Barras F."/>
            <person name="Heulin T."/>
        </authorList>
    </citation>
    <scope>NUCLEOTIDE SEQUENCE [LARGE SCALE GENOMIC DNA]</scope>
    <source>
        <strain evidence="8">ATCC BAA-407 / DSM 14655 / LMG 21543 / TTB310</strain>
    </source>
</reference>
<organism evidence="7 8">
    <name type="scientific">Ramlibacter tataouinensis (strain ATCC BAA-407 / DSM 14655 / LMG 21543 / TTB310)</name>
    <dbReference type="NCBI Taxonomy" id="365046"/>
    <lineage>
        <taxon>Bacteria</taxon>
        <taxon>Pseudomonadati</taxon>
        <taxon>Pseudomonadota</taxon>
        <taxon>Betaproteobacteria</taxon>
        <taxon>Burkholderiales</taxon>
        <taxon>Comamonadaceae</taxon>
        <taxon>Ramlibacter</taxon>
    </lineage>
</organism>
<reference evidence="7 8" key="2">
    <citation type="journal article" date="2011" name="PLoS ONE">
        <title>The Cyst-Dividing Bacterium Ramlibacter tataouinensis TTB310 Genome Reveals a Well-Stocked Toolbox for Adaptation to a Desert Environment.</title>
        <authorList>
            <person name="De Luca G."/>
            <person name="Barakat M."/>
            <person name="Ortet P."/>
            <person name="Fochesato S."/>
            <person name="Jourlin-Castelli C."/>
            <person name="Ansaldi M."/>
            <person name="Py B."/>
            <person name="Fichant G."/>
            <person name="Coutinho P.M."/>
            <person name="Voulhoux R."/>
            <person name="Bastien O."/>
            <person name="Marechal E."/>
            <person name="Henrissat B."/>
            <person name="Quentin Y."/>
            <person name="Noirot P."/>
            <person name="Filloux A."/>
            <person name="Mejean V."/>
            <person name="Dubow M.S."/>
            <person name="Barras F."/>
            <person name="Barbe V."/>
            <person name="Weissenbach J."/>
            <person name="Mihalcescu I."/>
            <person name="Vermeglio A."/>
            <person name="Achouak W."/>
            <person name="Heulin T."/>
        </authorList>
    </citation>
    <scope>NUCLEOTIDE SEQUENCE [LARGE SCALE GENOMIC DNA]</scope>
    <source>
        <strain evidence="8">ATCC BAA-407 / DSM 14655 / LMG 21543 / TTB310</strain>
    </source>
</reference>
<dbReference type="GO" id="GO:0097347">
    <property type="term" value="C:TAM protein secretion complex"/>
    <property type="evidence" value="ECO:0007669"/>
    <property type="project" value="TreeGrafter"/>
</dbReference>
<protein>
    <recommendedName>
        <fullName evidence="6">Translocation and assembly module TamB C-terminal domain-containing protein</fullName>
    </recommendedName>
</protein>
<dbReference type="GO" id="GO:0005886">
    <property type="term" value="C:plasma membrane"/>
    <property type="evidence" value="ECO:0007669"/>
    <property type="project" value="InterPro"/>
</dbReference>
<accession>F5Y2U3</accession>
<evidence type="ECO:0000256" key="5">
    <source>
        <dbReference type="SAM" id="MobiDB-lite"/>
    </source>
</evidence>
<evidence type="ECO:0000256" key="2">
    <source>
        <dbReference type="ARBA" id="ARBA00022692"/>
    </source>
</evidence>
<keyword evidence="3" id="KW-1133">Transmembrane helix</keyword>
<dbReference type="Proteomes" id="UP000008385">
    <property type="component" value="Chromosome"/>
</dbReference>
<evidence type="ECO:0000256" key="4">
    <source>
        <dbReference type="ARBA" id="ARBA00023136"/>
    </source>
</evidence>
<dbReference type="InterPro" id="IPR007452">
    <property type="entry name" value="TamB_C"/>
</dbReference>
<dbReference type="HOGENOM" id="CLU_002338_3_0_4"/>
<keyword evidence="8" id="KW-1185">Reference proteome</keyword>
<evidence type="ECO:0000313" key="8">
    <source>
        <dbReference type="Proteomes" id="UP000008385"/>
    </source>
</evidence>
<dbReference type="KEGG" id="rta:Rta_25430"/>
<evidence type="ECO:0000256" key="3">
    <source>
        <dbReference type="ARBA" id="ARBA00022989"/>
    </source>
</evidence>
<dbReference type="EMBL" id="CP000245">
    <property type="protein sequence ID" value="AEG93639.1"/>
    <property type="molecule type" value="Genomic_DNA"/>
</dbReference>
<gene>
    <name evidence="7" type="ordered locus">Rta_25430</name>
</gene>
<sequence>MLKWLSIVLAGLLLLMVLGAVALWSWAGTQHSLDWALRRAAAALPALQVEQATGSLRTGLRAARLVWQQEGLRAELTGVDIAWEPAALLRRTLRLTHARAESVQVQDRRPPSGEPPRPPAQLTLPLQVAVDELRVGRLQWDGATVVEASDLAARYVHDGARHRLDLNSLKVLGGSYRGRATLEARAPMALDATLEARLDAPVPGSGGQTVPLRLNATAQGPLTELQASALLEAQEAGRSGELPRASATARLTPWGAFPVPQAQVQLREIDAGALWPQAPATRLGGELRIAPAGAGRWALVADLRNGLPGPWDDGRLPLERLRTEAEWRSGGTALVRQLDATLGGGRLQGQGEWRQQGGWRAQAQLRGVNPAALYSELAPLPLGGTLQASSPGSGAAAPVAFEVDLQAQGDPARPASGPVRGALAEALQALELRRLQARGRWEDGLLSLPQLQLRTSDATLEGSDLELRPRAPAGGGRLGLTAPGLRAQAEGRIAETRGQGSAQVVVADAGRALDWVSRLPRVPDAVGEWIAQGRAELQLAWDGGWQDPQLRARLSVPTLQLAKTETAPGAGAGTPPDADTAWRLSGVQLQLDGRLRDAQLQARGQAQSGTRRLELELAGRGGRAGTAAAPVWQGEVGTLAATLRDSALSPGPWTLALQRPLSLRWSGGRLESSAGQALLTAPVRRGPAQAVLAWEPVRWGGGELHTAGRLTGLPLAWAELLGGARAAGAALAGDLVFDAQWEARLGPAVQLRAAVTRSRGDLAVRTETAGGAPARVPAGVREAALTLESNGETVTLALRWDSERAGRAAGQLQTRLSRDPRTGWAWPADAPLSGVLRAQLPRVDVWSLLAPPGWRLRGSLEADLTVEGTRADPRLEGTLAADDLGLRSVVDGLELQGGRLRARLDGRRLLIDEFLLQGAGAPGTGGTLRASGEGAWVEGQPQLRVQAQLDRLRASTRSDRQLTLSGQAAARVDAAGTELTGSLRVDQALIVLPEETAPRLGEDVVVRNAPGLAHLRPARDPDRPDEPPQGVVRPVRLKVAIALGDDFRLRGRGISTRLAGELVLSGESLAQPRLVGVIRTIGGEYNAYGQRLDIERGVLRFTGPLDNPSLDVLAVRPRLVQRVGVQVTGTAQAPFVRLYSEPELSEAEKLSWLVLGRASASGGAEAALLQQAAVALLASRTGSGGGRGIAGRLGLDELSVRRDGEDGAAVRLGRRFAQNFYAAYERSLSGALGTLYVFYDLSRRLTVRAEAGDRTAIDLIYSFSFD</sequence>
<proteinExistence type="predicted"/>
<evidence type="ECO:0000313" key="7">
    <source>
        <dbReference type="EMBL" id="AEG93639.1"/>
    </source>
</evidence>
<dbReference type="Pfam" id="PF04357">
    <property type="entry name" value="TamB"/>
    <property type="match status" value="1"/>
</dbReference>
<evidence type="ECO:0000259" key="6">
    <source>
        <dbReference type="Pfam" id="PF04357"/>
    </source>
</evidence>
<feature type="domain" description="Translocation and assembly module TamB C-terminal" evidence="6">
    <location>
        <begin position="923"/>
        <end position="1265"/>
    </location>
</feature>
<dbReference type="PANTHER" id="PTHR36985">
    <property type="entry name" value="TRANSLOCATION AND ASSEMBLY MODULE SUBUNIT TAMB"/>
    <property type="match status" value="1"/>
</dbReference>
<dbReference type="eggNOG" id="COG2911">
    <property type="taxonomic scope" value="Bacteria"/>
</dbReference>
<comment type="subcellular location">
    <subcellularLocation>
        <location evidence="1">Membrane</location>
        <topology evidence="1">Single-pass membrane protein</topology>
    </subcellularLocation>
</comment>
<name>F5Y2U3_RAMTT</name>
<dbReference type="PANTHER" id="PTHR36985:SF1">
    <property type="entry name" value="TRANSLOCATION AND ASSEMBLY MODULE SUBUNIT TAMB"/>
    <property type="match status" value="1"/>
</dbReference>
<dbReference type="GO" id="GO:0009306">
    <property type="term" value="P:protein secretion"/>
    <property type="evidence" value="ECO:0007669"/>
    <property type="project" value="InterPro"/>
</dbReference>
<evidence type="ECO:0000256" key="1">
    <source>
        <dbReference type="ARBA" id="ARBA00004167"/>
    </source>
</evidence>
<keyword evidence="2" id="KW-0812">Transmembrane</keyword>
<keyword evidence="4" id="KW-0472">Membrane</keyword>
<feature type="region of interest" description="Disordered" evidence="5">
    <location>
        <begin position="100"/>
        <end position="121"/>
    </location>
</feature>
<dbReference type="STRING" id="365046.Rta_25430"/>
<dbReference type="PATRIC" id="fig|365046.3.peg.2599"/>
<dbReference type="AlphaFoldDB" id="F5Y2U3"/>